<feature type="transmembrane region" description="Helical" evidence="1">
    <location>
        <begin position="60"/>
        <end position="85"/>
    </location>
</feature>
<gene>
    <name evidence="3" type="ORF">ATE48_06985</name>
</gene>
<dbReference type="InterPro" id="IPR003675">
    <property type="entry name" value="Rce1/LyrA-like_dom"/>
</dbReference>
<keyword evidence="4" id="KW-1185">Reference proteome</keyword>
<organism evidence="3 4">
    <name type="scientific">Candidatus Viadribacter manganicus</name>
    <dbReference type="NCBI Taxonomy" id="1759059"/>
    <lineage>
        <taxon>Bacteria</taxon>
        <taxon>Pseudomonadati</taxon>
        <taxon>Pseudomonadota</taxon>
        <taxon>Alphaproteobacteria</taxon>
        <taxon>Hyphomonadales</taxon>
        <taxon>Hyphomonadaceae</taxon>
        <taxon>Candidatus Viadribacter</taxon>
    </lineage>
</organism>
<proteinExistence type="predicted"/>
<evidence type="ECO:0000313" key="3">
    <source>
        <dbReference type="EMBL" id="ANP45683.1"/>
    </source>
</evidence>
<evidence type="ECO:0000259" key="2">
    <source>
        <dbReference type="Pfam" id="PF02517"/>
    </source>
</evidence>
<accession>A0A1B1AGJ9</accession>
<reference evidence="3 4" key="1">
    <citation type="submission" date="2015-11" db="EMBL/GenBank/DDBJ databases">
        <title>Whole-Genome Sequence of Candidatus Oderbacter manganicum from the National Park Lower Oder Valley, Germany.</title>
        <authorList>
            <person name="Braun B."/>
            <person name="Liere K."/>
            <person name="Szewzyk U."/>
        </authorList>
    </citation>
    <scope>NUCLEOTIDE SEQUENCE [LARGE SCALE GENOMIC DNA]</scope>
    <source>
        <strain evidence="3 4">OTSz_A_272</strain>
    </source>
</reference>
<sequence>MSGEPSEMKFEAKAGLKARAGSAALALGYYALAFVILIIASTIGRSVTGQTLTAQLQDGLAAALLGHLMLLVSLALLPTLAMLVFTRGKFSLSGWSLDGWAKRFGLGAVLGLGLMGLIGGLLAGLGMLRIEPHTISASAMAVMALSWLAVWLVQSMHEEALARGYGFIQATQALGFWPAAILSSLAFGAGHLANAGESPLGLINAGLFGFALVYSLKRTGSLWLAWGFHGAWNFSQSTLFGFSNSGAASHAALVHTTVLGEPLLTGGDVGPEGSVLASAAALLLMITVHFSFPARAPMIASSQA</sequence>
<feature type="transmembrane region" description="Helical" evidence="1">
    <location>
        <begin position="237"/>
        <end position="255"/>
    </location>
</feature>
<dbReference type="STRING" id="1759059.ATE48_06985"/>
<evidence type="ECO:0000256" key="1">
    <source>
        <dbReference type="SAM" id="Phobius"/>
    </source>
</evidence>
<dbReference type="OrthoDB" id="193898at2"/>
<feature type="transmembrane region" description="Helical" evidence="1">
    <location>
        <begin position="199"/>
        <end position="216"/>
    </location>
</feature>
<feature type="transmembrane region" description="Helical" evidence="1">
    <location>
        <begin position="275"/>
        <end position="292"/>
    </location>
</feature>
<dbReference type="AlphaFoldDB" id="A0A1B1AGJ9"/>
<name>A0A1B1AGJ9_9PROT</name>
<dbReference type="PANTHER" id="PTHR39430">
    <property type="entry name" value="MEMBRANE-ASSOCIATED PROTEASE-RELATED"/>
    <property type="match status" value="1"/>
</dbReference>
<feature type="domain" description="CAAX prenyl protease 2/Lysostaphin resistance protein A-like" evidence="2">
    <location>
        <begin position="144"/>
        <end position="234"/>
    </location>
</feature>
<dbReference type="PANTHER" id="PTHR39430:SF1">
    <property type="entry name" value="PROTEASE"/>
    <property type="match status" value="1"/>
</dbReference>
<dbReference type="Pfam" id="PF02517">
    <property type="entry name" value="Rce1-like"/>
    <property type="match status" value="1"/>
</dbReference>
<dbReference type="RefSeq" id="WP_066769405.1">
    <property type="nucleotide sequence ID" value="NZ_CP013244.1"/>
</dbReference>
<dbReference type="KEGG" id="cbot:ATE48_06985"/>
<dbReference type="Proteomes" id="UP000092498">
    <property type="component" value="Chromosome"/>
</dbReference>
<evidence type="ECO:0000313" key="4">
    <source>
        <dbReference type="Proteomes" id="UP000092498"/>
    </source>
</evidence>
<dbReference type="GO" id="GO:0004175">
    <property type="term" value="F:endopeptidase activity"/>
    <property type="evidence" value="ECO:0007669"/>
    <property type="project" value="UniProtKB-ARBA"/>
</dbReference>
<feature type="transmembrane region" description="Helical" evidence="1">
    <location>
        <begin position="20"/>
        <end position="40"/>
    </location>
</feature>
<feature type="transmembrane region" description="Helical" evidence="1">
    <location>
        <begin position="106"/>
        <end position="128"/>
    </location>
</feature>
<dbReference type="EMBL" id="CP013244">
    <property type="protein sequence ID" value="ANP45683.1"/>
    <property type="molecule type" value="Genomic_DNA"/>
</dbReference>
<keyword evidence="1" id="KW-0472">Membrane</keyword>
<dbReference type="GO" id="GO:0080120">
    <property type="term" value="P:CAAX-box protein maturation"/>
    <property type="evidence" value="ECO:0007669"/>
    <property type="project" value="UniProtKB-ARBA"/>
</dbReference>
<keyword evidence="1" id="KW-1133">Transmembrane helix</keyword>
<protein>
    <recommendedName>
        <fullName evidence="2">CAAX prenyl protease 2/Lysostaphin resistance protein A-like domain-containing protein</fullName>
    </recommendedName>
</protein>
<dbReference type="InParanoid" id="A0A1B1AGJ9"/>
<keyword evidence="1" id="KW-0812">Transmembrane</keyword>
<feature type="transmembrane region" description="Helical" evidence="1">
    <location>
        <begin position="174"/>
        <end position="193"/>
    </location>
</feature>
<feature type="transmembrane region" description="Helical" evidence="1">
    <location>
        <begin position="134"/>
        <end position="153"/>
    </location>
</feature>